<evidence type="ECO:0000256" key="6">
    <source>
        <dbReference type="ARBA" id="ARBA00012865"/>
    </source>
</evidence>
<comment type="caution">
    <text evidence="15">The sequence shown here is derived from an EMBL/GenBank/DDBJ whole genome shotgun (WGS) entry which is preliminary data.</text>
</comment>
<evidence type="ECO:0000256" key="9">
    <source>
        <dbReference type="ARBA" id="ARBA00022764"/>
    </source>
</evidence>
<dbReference type="SMART" id="SM00849">
    <property type="entry name" value="Lactamase_B"/>
    <property type="match status" value="1"/>
</dbReference>
<evidence type="ECO:0000256" key="10">
    <source>
        <dbReference type="ARBA" id="ARBA00022801"/>
    </source>
</evidence>
<evidence type="ECO:0000256" key="11">
    <source>
        <dbReference type="ARBA" id="ARBA00022833"/>
    </source>
</evidence>
<dbReference type="PANTHER" id="PTHR42951:SF4">
    <property type="entry name" value="ACYL-COENZYME A THIOESTERASE MBLAC2"/>
    <property type="match status" value="1"/>
</dbReference>
<dbReference type="NCBIfam" id="NF012229">
    <property type="entry name" value="bla_class_B_core"/>
    <property type="match status" value="1"/>
</dbReference>
<dbReference type="Pfam" id="PF00753">
    <property type="entry name" value="Lactamase_B"/>
    <property type="match status" value="1"/>
</dbReference>
<evidence type="ECO:0000256" key="5">
    <source>
        <dbReference type="ARBA" id="ARBA00011245"/>
    </source>
</evidence>
<dbReference type="GO" id="GO:0042597">
    <property type="term" value="C:periplasmic space"/>
    <property type="evidence" value="ECO:0007669"/>
    <property type="project" value="UniProtKB-SubCell"/>
</dbReference>
<keyword evidence="16" id="KW-1185">Reference proteome</keyword>
<keyword evidence="9" id="KW-0574">Periplasm</keyword>
<evidence type="ECO:0000256" key="2">
    <source>
        <dbReference type="ARBA" id="ARBA00001947"/>
    </source>
</evidence>
<keyword evidence="8 13" id="KW-0732">Signal</keyword>
<evidence type="ECO:0000256" key="7">
    <source>
        <dbReference type="ARBA" id="ARBA00022723"/>
    </source>
</evidence>
<dbReference type="GO" id="GO:0008270">
    <property type="term" value="F:zinc ion binding"/>
    <property type="evidence" value="ECO:0007669"/>
    <property type="project" value="InterPro"/>
</dbReference>
<evidence type="ECO:0000256" key="8">
    <source>
        <dbReference type="ARBA" id="ARBA00022729"/>
    </source>
</evidence>
<dbReference type="InterPro" id="IPR001279">
    <property type="entry name" value="Metallo-B-lactamas"/>
</dbReference>
<feature type="chain" id="PRO_5010338797" description="beta-lactamase" evidence="13">
    <location>
        <begin position="21"/>
        <end position="244"/>
    </location>
</feature>
<proteinExistence type="inferred from homology"/>
<evidence type="ECO:0000313" key="16">
    <source>
        <dbReference type="Proteomes" id="UP000181790"/>
    </source>
</evidence>
<feature type="signal peptide" evidence="13">
    <location>
        <begin position="1"/>
        <end position="20"/>
    </location>
</feature>
<dbReference type="GO" id="GO:0017001">
    <property type="term" value="P:antibiotic catabolic process"/>
    <property type="evidence" value="ECO:0007669"/>
    <property type="project" value="InterPro"/>
</dbReference>
<keyword evidence="11" id="KW-0862">Zinc</keyword>
<name>A0A1S2VMK3_9BACT</name>
<comment type="subcellular location">
    <subcellularLocation>
        <location evidence="3">Periplasm</location>
    </subcellularLocation>
</comment>
<evidence type="ECO:0000313" key="15">
    <source>
        <dbReference type="EMBL" id="OIN59018.1"/>
    </source>
</evidence>
<comment type="subunit">
    <text evidence="5">Monomer.</text>
</comment>
<comment type="catalytic activity">
    <reaction evidence="1">
        <text>a beta-lactam + H2O = a substituted beta-amino acid</text>
        <dbReference type="Rhea" id="RHEA:20401"/>
        <dbReference type="ChEBI" id="CHEBI:15377"/>
        <dbReference type="ChEBI" id="CHEBI:35627"/>
        <dbReference type="ChEBI" id="CHEBI:140347"/>
        <dbReference type="EC" id="3.5.2.6"/>
    </reaction>
</comment>
<dbReference type="SUPFAM" id="SSF56281">
    <property type="entry name" value="Metallo-hydrolase/oxidoreductase"/>
    <property type="match status" value="1"/>
</dbReference>
<evidence type="ECO:0000256" key="4">
    <source>
        <dbReference type="ARBA" id="ARBA00005250"/>
    </source>
</evidence>
<dbReference type="RefSeq" id="WP_071503469.1">
    <property type="nucleotide sequence ID" value="NZ_MORL01000005.1"/>
</dbReference>
<dbReference type="InterPro" id="IPR001018">
    <property type="entry name" value="Beta-lactamase_class-B_CS"/>
</dbReference>
<keyword evidence="7" id="KW-0479">Metal-binding</keyword>
<protein>
    <recommendedName>
        <fullName evidence="6">beta-lactamase</fullName>
        <ecNumber evidence="6">3.5.2.6</ecNumber>
    </recommendedName>
</protein>
<dbReference type="InterPro" id="IPR036866">
    <property type="entry name" value="RibonucZ/Hydroxyglut_hydro"/>
</dbReference>
<evidence type="ECO:0000259" key="14">
    <source>
        <dbReference type="SMART" id="SM00849"/>
    </source>
</evidence>
<comment type="similarity">
    <text evidence="4">Belongs to the metallo-beta-lactamase superfamily. Class-B beta-lactamase family.</text>
</comment>
<dbReference type="PROSITE" id="PS00743">
    <property type="entry name" value="BETA_LACTAMASE_B_1"/>
    <property type="match status" value="1"/>
</dbReference>
<dbReference type="AlphaFoldDB" id="A0A1S2VMK3"/>
<evidence type="ECO:0000256" key="1">
    <source>
        <dbReference type="ARBA" id="ARBA00001526"/>
    </source>
</evidence>
<keyword evidence="12" id="KW-0046">Antibiotic resistance</keyword>
<evidence type="ECO:0000256" key="12">
    <source>
        <dbReference type="ARBA" id="ARBA00023251"/>
    </source>
</evidence>
<dbReference type="GO" id="GO:0008800">
    <property type="term" value="F:beta-lactamase activity"/>
    <property type="evidence" value="ECO:0007669"/>
    <property type="project" value="UniProtKB-EC"/>
</dbReference>
<dbReference type="Gene3D" id="3.60.15.10">
    <property type="entry name" value="Ribonuclease Z/Hydroxyacylglutathione hydrolase-like"/>
    <property type="match status" value="1"/>
</dbReference>
<dbReference type="OrthoDB" id="9769598at2"/>
<dbReference type="PANTHER" id="PTHR42951">
    <property type="entry name" value="METALLO-BETA-LACTAMASE DOMAIN-CONTAINING"/>
    <property type="match status" value="1"/>
</dbReference>
<dbReference type="NCBIfam" id="NF033088">
    <property type="entry name" value="bla_subclass_B1"/>
    <property type="match status" value="1"/>
</dbReference>
<gene>
    <name evidence="15" type="ORF">BLX24_12455</name>
</gene>
<sequence>MTSRLLPIFFCFFLLSGLRAQESPKIKVTPLTKRLWVHTTSRNYDGKPFPSNGIIAKTKDGVVLVDTGWDVLNDTDQTRQVLDWVNKNLHMPVTLCIVTHFHDDRVGGIGLLRKAGIRVISTPLTADKSVKQGYERPEGILPNDTTFVVGKLPIRCIFPGEGHTSDNIVVWFPTEKTLHGGCFVKSYAAFGLGNVADANVSAWANSVRNLQTLIPVPEYVIPGHQEWDRNTSLEHTIRLLEKKR</sequence>
<evidence type="ECO:0000256" key="13">
    <source>
        <dbReference type="SAM" id="SignalP"/>
    </source>
</evidence>
<dbReference type="Proteomes" id="UP000181790">
    <property type="component" value="Unassembled WGS sequence"/>
</dbReference>
<evidence type="ECO:0000256" key="3">
    <source>
        <dbReference type="ARBA" id="ARBA00004418"/>
    </source>
</evidence>
<reference evidence="15 16" key="1">
    <citation type="submission" date="2016-10" db="EMBL/GenBank/DDBJ databases">
        <title>Arsenicibacter rosenii gen. nov., sp. nov., an efficient arsenic-methylating bacterium isolated from an arsenic-contaminated paddy soil.</title>
        <authorList>
            <person name="Huang K."/>
        </authorList>
    </citation>
    <scope>NUCLEOTIDE SEQUENCE [LARGE SCALE GENOMIC DNA]</scope>
    <source>
        <strain evidence="15 16">SM-1</strain>
    </source>
</reference>
<accession>A0A1S2VMK3</accession>
<dbReference type="InterPro" id="IPR058199">
    <property type="entry name" value="BlaB//VIM/IMP-1"/>
</dbReference>
<dbReference type="EMBL" id="MORL01000005">
    <property type="protein sequence ID" value="OIN59018.1"/>
    <property type="molecule type" value="Genomic_DNA"/>
</dbReference>
<organism evidence="15 16">
    <name type="scientific">Arsenicibacter rosenii</name>
    <dbReference type="NCBI Taxonomy" id="1750698"/>
    <lineage>
        <taxon>Bacteria</taxon>
        <taxon>Pseudomonadati</taxon>
        <taxon>Bacteroidota</taxon>
        <taxon>Cytophagia</taxon>
        <taxon>Cytophagales</taxon>
        <taxon>Spirosomataceae</taxon>
        <taxon>Arsenicibacter</taxon>
    </lineage>
</organism>
<dbReference type="InterPro" id="IPR050855">
    <property type="entry name" value="NDM-1-like"/>
</dbReference>
<dbReference type="EC" id="3.5.2.6" evidence="6"/>
<keyword evidence="10" id="KW-0378">Hydrolase</keyword>
<dbReference type="GO" id="GO:0046677">
    <property type="term" value="P:response to antibiotic"/>
    <property type="evidence" value="ECO:0007669"/>
    <property type="project" value="UniProtKB-KW"/>
</dbReference>
<comment type="cofactor">
    <cofactor evidence="2">
        <name>Zn(2+)</name>
        <dbReference type="ChEBI" id="CHEBI:29105"/>
    </cofactor>
</comment>
<feature type="domain" description="Metallo-beta-lactamase" evidence="14">
    <location>
        <begin position="50"/>
        <end position="224"/>
    </location>
</feature>